<feature type="domain" description="Conserved virulence factor B first S1" evidence="2">
    <location>
        <begin position="4"/>
        <end position="61"/>
    </location>
</feature>
<gene>
    <name evidence="4" type="ORF">SAMN05660429_00137</name>
</gene>
<dbReference type="Gene3D" id="1.10.10.10">
    <property type="entry name" value="Winged helix-like DNA-binding domain superfamily/Winged helix DNA-binding domain"/>
    <property type="match status" value="1"/>
</dbReference>
<dbReference type="PANTHER" id="PTHR37296">
    <property type="entry name" value="CONSERVED VIRULENCE FACTOR B"/>
    <property type="match status" value="1"/>
</dbReference>
<dbReference type="PANTHER" id="PTHR37296:SF1">
    <property type="entry name" value="CONSERVED VIRULENCE FACTOR B"/>
    <property type="match status" value="1"/>
</dbReference>
<dbReference type="Proteomes" id="UP000199308">
    <property type="component" value="Unassembled WGS sequence"/>
</dbReference>
<protein>
    <recommendedName>
        <fullName evidence="6">GntR family transcriptional regulator</fullName>
    </recommendedName>
</protein>
<sequence>MLKIGQYNTLAIVNETPQGLYLDGLDHGEIILPHKEVPADTQNEVSVFVYKDAADRLVATTANAKAVVDDFACLKCIAVNKMGAFLDWGLKKELLVPYNLQHTRMEVGKHYMVKVLLDERTERIVASSKLDKYLHIWAPNYSPFEQVDLTVAAKTDLGFKVIVNNEHWGLLFFSDVFKPLKTGQQLKGFIKEQRDDGRLTITLTRPGRGKVIDFTDTLLKHLEENGGQSPLHDKSSPALIQKVLGVSKKTFKATVGNLLKKGKIELIDHGIRLKKR</sequence>
<reference evidence="4 5" key="1">
    <citation type="submission" date="2016-10" db="EMBL/GenBank/DDBJ databases">
        <authorList>
            <person name="de Groot N.N."/>
        </authorList>
    </citation>
    <scope>NUCLEOTIDE SEQUENCE [LARGE SCALE GENOMIC DNA]</scope>
    <source>
        <strain evidence="4 5">DSM 19706</strain>
    </source>
</reference>
<dbReference type="AlphaFoldDB" id="A0A1H9Y9Y3"/>
<dbReference type="STRING" id="349064.SAMN05660429_00137"/>
<dbReference type="InterPro" id="IPR012340">
    <property type="entry name" value="NA-bd_OB-fold"/>
</dbReference>
<dbReference type="Pfam" id="PF17783">
    <property type="entry name" value="WHD_CvfB"/>
    <property type="match status" value="1"/>
</dbReference>
<name>A0A1H9Y9Y3_THASX</name>
<dbReference type="Pfam" id="PF13509">
    <property type="entry name" value="S1_2"/>
    <property type="match status" value="1"/>
</dbReference>
<organism evidence="4 5">
    <name type="scientific">Thalassotalea agarivorans</name>
    <name type="common">Thalassomonas agarivorans</name>
    <dbReference type="NCBI Taxonomy" id="349064"/>
    <lineage>
        <taxon>Bacteria</taxon>
        <taxon>Pseudomonadati</taxon>
        <taxon>Pseudomonadota</taxon>
        <taxon>Gammaproteobacteria</taxon>
        <taxon>Alteromonadales</taxon>
        <taxon>Colwelliaceae</taxon>
        <taxon>Thalassotalea</taxon>
    </lineage>
</organism>
<comment type="similarity">
    <text evidence="1">Belongs to the CvfB family.</text>
</comment>
<dbReference type="InterPro" id="IPR040764">
    <property type="entry name" value="CvfB_WH"/>
</dbReference>
<dbReference type="Gene3D" id="2.40.50.140">
    <property type="entry name" value="Nucleic acid-binding proteins"/>
    <property type="match status" value="1"/>
</dbReference>
<dbReference type="EMBL" id="FOHK01000001">
    <property type="protein sequence ID" value="SES65649.1"/>
    <property type="molecule type" value="Genomic_DNA"/>
</dbReference>
<keyword evidence="5" id="KW-1185">Reference proteome</keyword>
<dbReference type="InterPro" id="IPR039566">
    <property type="entry name" value="CvfB_S1_st"/>
</dbReference>
<dbReference type="RefSeq" id="WP_093326803.1">
    <property type="nucleotide sequence ID" value="NZ_AP027363.1"/>
</dbReference>
<proteinExistence type="inferred from homology"/>
<accession>A0A1H9Y9Y3</accession>
<evidence type="ECO:0000259" key="3">
    <source>
        <dbReference type="Pfam" id="PF17783"/>
    </source>
</evidence>
<feature type="domain" description="Conserved virulence factor B-like winged helix" evidence="3">
    <location>
        <begin position="216"/>
        <end position="273"/>
    </location>
</feature>
<dbReference type="InterPro" id="IPR036388">
    <property type="entry name" value="WH-like_DNA-bd_sf"/>
</dbReference>
<evidence type="ECO:0000313" key="4">
    <source>
        <dbReference type="EMBL" id="SES65649.1"/>
    </source>
</evidence>
<evidence type="ECO:0000313" key="5">
    <source>
        <dbReference type="Proteomes" id="UP000199308"/>
    </source>
</evidence>
<dbReference type="OrthoDB" id="9801597at2"/>
<evidence type="ECO:0000256" key="1">
    <source>
        <dbReference type="PIRNR" id="PIRNR012524"/>
    </source>
</evidence>
<evidence type="ECO:0000259" key="2">
    <source>
        <dbReference type="Pfam" id="PF13509"/>
    </source>
</evidence>
<evidence type="ECO:0008006" key="6">
    <source>
        <dbReference type="Google" id="ProtNLM"/>
    </source>
</evidence>
<dbReference type="InterPro" id="IPR014464">
    <property type="entry name" value="CvfB_fam"/>
</dbReference>
<dbReference type="PIRSF" id="PIRSF012524">
    <property type="entry name" value="YitL_S1"/>
    <property type="match status" value="1"/>
</dbReference>